<keyword evidence="4" id="KW-1185">Reference proteome</keyword>
<protein>
    <submittedName>
        <fullName evidence="3">Glycosyl hydrolase 108 family protein</fullName>
    </submittedName>
</protein>
<dbReference type="Gene3D" id="1.20.141.10">
    <property type="entry name" value="Chitosanase, subunit A, domain 1"/>
    <property type="match status" value="1"/>
</dbReference>
<evidence type="ECO:0000259" key="2">
    <source>
        <dbReference type="Pfam" id="PF05838"/>
    </source>
</evidence>
<dbReference type="EMBL" id="JASJEV010000002">
    <property type="protein sequence ID" value="MDJ1157564.1"/>
    <property type="molecule type" value="Genomic_DNA"/>
</dbReference>
<keyword evidence="1" id="KW-0812">Transmembrane</keyword>
<dbReference type="SUPFAM" id="SSF53955">
    <property type="entry name" value="Lysozyme-like"/>
    <property type="match status" value="1"/>
</dbReference>
<keyword evidence="1" id="KW-1133">Transmembrane helix</keyword>
<feature type="domain" description="TtsA-like Glycoside hydrolase family 108" evidence="2">
    <location>
        <begin position="10"/>
        <end position="92"/>
    </location>
</feature>
<dbReference type="CDD" id="cd13926">
    <property type="entry name" value="N-acetylmuramidase_GH108"/>
    <property type="match status" value="1"/>
</dbReference>
<reference evidence="3 4" key="1">
    <citation type="submission" date="2023-05" db="EMBL/GenBank/DDBJ databases">
        <title>Chelatococcus sp. nov., a moderately thermophilic bacterium isolated from hot spring microbial mat.</title>
        <authorList>
            <person name="Hu C.-J."/>
            <person name="Li W.-J."/>
        </authorList>
    </citation>
    <scope>NUCLEOTIDE SEQUENCE [LARGE SCALE GENOMIC DNA]</scope>
    <source>
        <strain evidence="3 4">SYSU G07232</strain>
    </source>
</reference>
<dbReference type="Proteomes" id="UP001321492">
    <property type="component" value="Unassembled WGS sequence"/>
</dbReference>
<sequence length="244" mass="25734">MRDNFPTSLRFTLGFEGGFVHHPADPGGATNKGITLATLRRHRPGASVADLKALPDALVAQIYRADYWDAVRGDDLPAGVDLATFDYAVNSGPSAARKGLRAVAGGPDHETVRRLCARRLSIYQTFRHWKTFGRGWARRIAACEALGVRMALAAERDAPHVAAALGDEARRAARGARRSTAGAAAATGSGAAAVPLEVADPTALALAGALAGAVVLTGLYLAWRAHVDRLREEALRAALQEVQA</sequence>
<organism evidence="3 4">
    <name type="scientific">Chelatococcus albus</name>
    <dbReference type="NCBI Taxonomy" id="3047466"/>
    <lineage>
        <taxon>Bacteria</taxon>
        <taxon>Pseudomonadati</taxon>
        <taxon>Pseudomonadota</taxon>
        <taxon>Alphaproteobacteria</taxon>
        <taxon>Hyphomicrobiales</taxon>
        <taxon>Chelatococcaceae</taxon>
        <taxon>Chelatococcus</taxon>
    </lineage>
</organism>
<gene>
    <name evidence="3" type="ORF">QNA08_04835</name>
</gene>
<accession>A0ABT7ADX8</accession>
<keyword evidence="3" id="KW-0378">Hydrolase</keyword>
<dbReference type="Pfam" id="PF05838">
    <property type="entry name" value="Glyco_hydro_108"/>
    <property type="match status" value="1"/>
</dbReference>
<evidence type="ECO:0000313" key="4">
    <source>
        <dbReference type="Proteomes" id="UP001321492"/>
    </source>
</evidence>
<dbReference type="RefSeq" id="WP_283739546.1">
    <property type="nucleotide sequence ID" value="NZ_JASJEV010000002.1"/>
</dbReference>
<keyword evidence="1" id="KW-0472">Membrane</keyword>
<dbReference type="InterPro" id="IPR023346">
    <property type="entry name" value="Lysozyme-like_dom_sf"/>
</dbReference>
<evidence type="ECO:0000313" key="3">
    <source>
        <dbReference type="EMBL" id="MDJ1157564.1"/>
    </source>
</evidence>
<dbReference type="GO" id="GO:0016787">
    <property type="term" value="F:hydrolase activity"/>
    <property type="evidence" value="ECO:0007669"/>
    <property type="project" value="UniProtKB-KW"/>
</dbReference>
<comment type="caution">
    <text evidence="3">The sequence shown here is derived from an EMBL/GenBank/DDBJ whole genome shotgun (WGS) entry which is preliminary data.</text>
</comment>
<name>A0ABT7ADX8_9HYPH</name>
<dbReference type="InterPro" id="IPR008565">
    <property type="entry name" value="TtsA-like_GH18_dom"/>
</dbReference>
<proteinExistence type="predicted"/>
<evidence type="ECO:0000256" key="1">
    <source>
        <dbReference type="SAM" id="Phobius"/>
    </source>
</evidence>
<feature type="transmembrane region" description="Helical" evidence="1">
    <location>
        <begin position="203"/>
        <end position="223"/>
    </location>
</feature>